<feature type="region of interest" description="Disordered" evidence="1">
    <location>
        <begin position="34"/>
        <end position="67"/>
    </location>
</feature>
<evidence type="ECO:0000256" key="1">
    <source>
        <dbReference type="SAM" id="MobiDB-lite"/>
    </source>
</evidence>
<name>A0AAN8VT92_9MAGN</name>
<sequence length="133" mass="14718">MFDALSLSPYLVIVTLEDHRTLDLEAEVAWLDSNSHDEKEKGSISFKKKTSSEKTSPRDTSAAEADDLVGESRDILPIILRDSVELSWVMSKSDPDDEESYGFEHKTPPSAALKYKGLIALHAGVMLENPRVG</sequence>
<proteinExistence type="predicted"/>
<organism evidence="2 3">
    <name type="scientific">Dillenia turbinata</name>
    <dbReference type="NCBI Taxonomy" id="194707"/>
    <lineage>
        <taxon>Eukaryota</taxon>
        <taxon>Viridiplantae</taxon>
        <taxon>Streptophyta</taxon>
        <taxon>Embryophyta</taxon>
        <taxon>Tracheophyta</taxon>
        <taxon>Spermatophyta</taxon>
        <taxon>Magnoliopsida</taxon>
        <taxon>eudicotyledons</taxon>
        <taxon>Gunneridae</taxon>
        <taxon>Pentapetalae</taxon>
        <taxon>Dilleniales</taxon>
        <taxon>Dilleniaceae</taxon>
        <taxon>Dillenia</taxon>
    </lineage>
</organism>
<evidence type="ECO:0000313" key="2">
    <source>
        <dbReference type="EMBL" id="KAK6933012.1"/>
    </source>
</evidence>
<dbReference type="Proteomes" id="UP001370490">
    <property type="component" value="Unassembled WGS sequence"/>
</dbReference>
<comment type="caution">
    <text evidence="2">The sequence shown here is derived from an EMBL/GenBank/DDBJ whole genome shotgun (WGS) entry which is preliminary data.</text>
</comment>
<accession>A0AAN8VT92</accession>
<reference evidence="2 3" key="1">
    <citation type="submission" date="2023-12" db="EMBL/GenBank/DDBJ databases">
        <title>A high-quality genome assembly for Dillenia turbinata (Dilleniales).</title>
        <authorList>
            <person name="Chanderbali A."/>
        </authorList>
    </citation>
    <scope>NUCLEOTIDE SEQUENCE [LARGE SCALE GENOMIC DNA]</scope>
    <source>
        <strain evidence="2">LSX21</strain>
        <tissue evidence="2">Leaf</tissue>
    </source>
</reference>
<dbReference type="EMBL" id="JBAMMX010000009">
    <property type="protein sequence ID" value="KAK6933012.1"/>
    <property type="molecule type" value="Genomic_DNA"/>
</dbReference>
<protein>
    <submittedName>
        <fullName evidence="2">Uncharacterized protein</fullName>
    </submittedName>
</protein>
<keyword evidence="3" id="KW-1185">Reference proteome</keyword>
<evidence type="ECO:0000313" key="3">
    <source>
        <dbReference type="Proteomes" id="UP001370490"/>
    </source>
</evidence>
<dbReference type="AlphaFoldDB" id="A0AAN8VT92"/>
<gene>
    <name evidence="2" type="ORF">RJ641_035906</name>
</gene>